<evidence type="ECO:0000313" key="6">
    <source>
        <dbReference type="Proteomes" id="UP000002063"/>
    </source>
</evidence>
<proteinExistence type="inferred from homology"/>
<dbReference type="RefSeq" id="WP_015733678.1">
    <property type="nucleotide sequence ID" value="NC_013407.1"/>
</dbReference>
<dbReference type="SUPFAM" id="SSF52540">
    <property type="entry name" value="P-loop containing nucleoside triphosphate hydrolases"/>
    <property type="match status" value="1"/>
</dbReference>
<dbReference type="InterPro" id="IPR003593">
    <property type="entry name" value="AAA+_ATPase"/>
</dbReference>
<dbReference type="GO" id="GO:0005524">
    <property type="term" value="F:ATP binding"/>
    <property type="evidence" value="ECO:0007669"/>
    <property type="project" value="UniProtKB-KW"/>
</dbReference>
<dbReference type="AlphaFoldDB" id="C9RDT0"/>
<evidence type="ECO:0000256" key="2">
    <source>
        <dbReference type="ARBA" id="ARBA00022741"/>
    </source>
</evidence>
<dbReference type="SMART" id="SM00382">
    <property type="entry name" value="AAA"/>
    <property type="match status" value="1"/>
</dbReference>
<evidence type="ECO:0000259" key="4">
    <source>
        <dbReference type="SMART" id="SM00382"/>
    </source>
</evidence>
<dbReference type="OrthoDB" id="65289at2157"/>
<accession>C9RDT0</accession>
<dbReference type="GeneID" id="8513963"/>
<evidence type="ECO:0000256" key="3">
    <source>
        <dbReference type="ARBA" id="ARBA00022840"/>
    </source>
</evidence>
<evidence type="ECO:0000256" key="1">
    <source>
        <dbReference type="ARBA" id="ARBA00006755"/>
    </source>
</evidence>
<dbReference type="PANTHER" id="PTHR37096">
    <property type="entry name" value="YALI0E33429P"/>
    <property type="match status" value="1"/>
</dbReference>
<organism evidence="5 6">
    <name type="scientific">Methanocaldococcus vulcanius (strain ATCC 700851 / DSM 12094 / M7)</name>
    <name type="common">Methanococcus vulcanius</name>
    <dbReference type="NCBI Taxonomy" id="579137"/>
    <lineage>
        <taxon>Archaea</taxon>
        <taxon>Methanobacteriati</taxon>
        <taxon>Methanobacteriota</taxon>
        <taxon>Methanomada group</taxon>
        <taxon>Methanococci</taxon>
        <taxon>Methanococcales</taxon>
        <taxon>Methanocaldococcaceae</taxon>
        <taxon>Methanocaldococcus</taxon>
    </lineage>
</organism>
<comment type="similarity">
    <text evidence="1">Belongs to the archaeal ATPase family.</text>
</comment>
<evidence type="ECO:0000313" key="5">
    <source>
        <dbReference type="EMBL" id="ACX73459.1"/>
    </source>
</evidence>
<dbReference type="Proteomes" id="UP000002063">
    <property type="component" value="Chromosome"/>
</dbReference>
<dbReference type="EMBL" id="CP001787">
    <property type="protein sequence ID" value="ACX73459.1"/>
    <property type="molecule type" value="Genomic_DNA"/>
</dbReference>
<dbReference type="InterPro" id="IPR027417">
    <property type="entry name" value="P-loop_NTPase"/>
</dbReference>
<dbReference type="Gene3D" id="1.10.10.10">
    <property type="entry name" value="Winged helix-like DNA-binding domain superfamily/Winged helix DNA-binding domain"/>
    <property type="match status" value="1"/>
</dbReference>
<dbReference type="CDD" id="cd00009">
    <property type="entry name" value="AAA"/>
    <property type="match status" value="1"/>
</dbReference>
<keyword evidence="2" id="KW-0547">Nucleotide-binding</keyword>
<dbReference type="Pfam" id="PF21690">
    <property type="entry name" value="MJ1010-like_2nd"/>
    <property type="match status" value="1"/>
</dbReference>
<feature type="domain" description="AAA+ ATPase" evidence="4">
    <location>
        <begin position="21"/>
        <end position="209"/>
    </location>
</feature>
<dbReference type="InterPro" id="IPR051667">
    <property type="entry name" value="Archaeal_ATPase_domain"/>
</dbReference>
<name>C9RDT0_METVM</name>
<dbReference type="STRING" id="579137.Metvu_1606"/>
<dbReference type="InterPro" id="IPR049081">
    <property type="entry name" value="MJ1010-like_2nd"/>
</dbReference>
<keyword evidence="3" id="KW-0067">ATP-binding</keyword>
<dbReference type="HOGENOM" id="CLU_068608_0_0_2"/>
<sequence length="350" mass="41522">MKFFDRDKEIKEILSILELEPNRINFIYGPINCGKTTLIKHIVENELNKDEYVVFYINLREHFISRYDDFIKVLFDIKEESKLKTFLSAFLKDIPNNLYGIPIPKNILNEYLKGEDTKDIFAYISNFLEEINKKKKKPVLIIDELQKIGDLKINGYLIYELFNFFVDLTKEKHLCHVLCLSSDSLFIEKIYNEAMLEGRCRYILVDDFDKETALKFMDFLAEDILGRKLSNEDKELIYSYVGGKIVDIILVIEELRIKELKTILEELLTEKTNKIMYLLYDIKEEDENFYNKIMNALKLFKNSYEVAYGQISKRIVEFLVKKNILFLNPQKGTLKPQSYLIWNAIKRLLK</sequence>
<dbReference type="eggNOG" id="arCOG03407">
    <property type="taxonomic scope" value="Archaea"/>
</dbReference>
<dbReference type="KEGG" id="mvu:Metvu_1606"/>
<gene>
    <name evidence="5" type="ordered locus">Metvu_1606</name>
</gene>
<protein>
    <submittedName>
        <fullName evidence="5">ATPase</fullName>
    </submittedName>
</protein>
<dbReference type="Gene3D" id="3.40.50.300">
    <property type="entry name" value="P-loop containing nucleotide triphosphate hydrolases"/>
    <property type="match status" value="1"/>
</dbReference>
<keyword evidence="6" id="KW-1185">Reference proteome</keyword>
<dbReference type="PANTHER" id="PTHR37096:SF1">
    <property type="entry name" value="AAA+ ATPASE DOMAIN-CONTAINING PROTEIN"/>
    <property type="match status" value="1"/>
</dbReference>
<dbReference type="InterPro" id="IPR036388">
    <property type="entry name" value="WH-like_DNA-bd_sf"/>
</dbReference>
<dbReference type="Pfam" id="PF01637">
    <property type="entry name" value="ATPase_2"/>
    <property type="match status" value="1"/>
</dbReference>
<dbReference type="InterPro" id="IPR011579">
    <property type="entry name" value="ATPase_dom"/>
</dbReference>
<reference evidence="5" key="1">
    <citation type="submission" date="2009-10" db="EMBL/GenBank/DDBJ databases">
        <title>Complete sequence of chromosome of Methanocaldococcus vulcanius M7.</title>
        <authorList>
            <consortium name="US DOE Joint Genome Institute"/>
            <person name="Lucas S."/>
            <person name="Copeland A."/>
            <person name="Lapidus A."/>
            <person name="Glavina del Rio T."/>
            <person name="Dalin E."/>
            <person name="Tice H."/>
            <person name="Bruce D."/>
            <person name="Goodwin L."/>
            <person name="Pitluck S."/>
            <person name="Lcollab F.I."/>
            <person name="Brettin T."/>
            <person name="Detter J.C."/>
            <person name="Han C."/>
            <person name="Tapia R."/>
            <person name="Kuske C.R."/>
            <person name="Schmutz J."/>
            <person name="Larimer F."/>
            <person name="Land M."/>
            <person name="Hauser L."/>
            <person name="Kyrpides N."/>
            <person name="Ovchinikova G."/>
            <person name="Sieprawska-Lupa M."/>
            <person name="Whitman W.B."/>
            <person name="Woyke T."/>
        </authorList>
    </citation>
    <scope>NUCLEOTIDE SEQUENCE [LARGE SCALE GENOMIC DNA]</scope>
    <source>
        <strain evidence="5">M7</strain>
    </source>
</reference>